<dbReference type="OrthoDB" id="4640995at2"/>
<accession>A0A1S1LGU9</accession>
<reference evidence="1 2" key="1">
    <citation type="submission" date="2016-10" db="EMBL/GenBank/DDBJ databases">
        <title>Evaluation of Human, Veterinary and Environmental Mycobacterium chelonae Isolates by Core Genome Phylogenomic Analysis, Targeted Gene Comparison, and Anti-microbial Susceptibility Patterns: A Tale of Mistaken Identities.</title>
        <authorList>
            <person name="Fogelson S.B."/>
            <person name="Camus A.C."/>
            <person name="Lorenz W."/>
            <person name="Vasireddy R."/>
            <person name="Vasireddy S."/>
            <person name="Smith T."/>
            <person name="Brown-Elliott B.A."/>
            <person name="Wallace R.J.Jr."/>
            <person name="Hasan N.A."/>
            <person name="Reischl U."/>
            <person name="Sanchez S."/>
        </authorList>
    </citation>
    <scope>NUCLEOTIDE SEQUENCE [LARGE SCALE GENOMIC DNA]</scope>
    <source>
        <strain evidence="1 2">1559</strain>
    </source>
</reference>
<dbReference type="Proteomes" id="UP000179616">
    <property type="component" value="Unassembled WGS sequence"/>
</dbReference>
<gene>
    <name evidence="1" type="ORF">BKG76_01560</name>
</gene>
<dbReference type="AlphaFoldDB" id="A0A1S1LGU9"/>
<evidence type="ECO:0000313" key="1">
    <source>
        <dbReference type="EMBL" id="OHU30475.1"/>
    </source>
</evidence>
<dbReference type="STRING" id="948102.BKG76_01560"/>
<protein>
    <submittedName>
        <fullName evidence="1">Uncharacterized protein</fullName>
    </submittedName>
</protein>
<comment type="caution">
    <text evidence="1">The sequence shown here is derived from an EMBL/GenBank/DDBJ whole genome shotgun (WGS) entry which is preliminary data.</text>
</comment>
<dbReference type="EMBL" id="MLIK01000004">
    <property type="protein sequence ID" value="OHU30475.1"/>
    <property type="molecule type" value="Genomic_DNA"/>
</dbReference>
<evidence type="ECO:0000313" key="2">
    <source>
        <dbReference type="Proteomes" id="UP000179616"/>
    </source>
</evidence>
<dbReference type="RefSeq" id="WP_070935360.1">
    <property type="nucleotide sequence ID" value="NZ_MLIK01000004.1"/>
</dbReference>
<name>A0A1S1LGU9_9MYCO</name>
<organism evidence="1 2">
    <name type="scientific">Mycobacteroides franklinii</name>
    <dbReference type="NCBI Taxonomy" id="948102"/>
    <lineage>
        <taxon>Bacteria</taxon>
        <taxon>Bacillati</taxon>
        <taxon>Actinomycetota</taxon>
        <taxon>Actinomycetes</taxon>
        <taxon>Mycobacteriales</taxon>
        <taxon>Mycobacteriaceae</taxon>
        <taxon>Mycobacteroides</taxon>
    </lineage>
</organism>
<sequence>MNNARDAVLMDGLDDWVYFYRVHRLVYLANPDASVGELQAESLNTVADLVSAGLYQVGTVERGAGFVPWDIPIDEALDRIRAEYVGHYDENGVWDYVAWLNLTDKGRQVAESLLPEA</sequence>
<dbReference type="GeneID" id="57165469"/>
<proteinExistence type="predicted"/>